<keyword evidence="1" id="KW-0812">Transmembrane</keyword>
<protein>
    <recommendedName>
        <fullName evidence="4">Alkaline shock response membrane anchor protein AmaP</fullName>
    </recommendedName>
</protein>
<feature type="transmembrane region" description="Helical" evidence="1">
    <location>
        <begin position="49"/>
        <end position="70"/>
    </location>
</feature>
<name>A0A2X3KLL6_9BACT</name>
<gene>
    <name evidence="2" type="ORF">BARAN1_1310</name>
</gene>
<accession>A0A2X3KLL6</accession>
<keyword evidence="1" id="KW-1133">Transmembrane helix</keyword>
<evidence type="ECO:0000256" key="1">
    <source>
        <dbReference type="SAM" id="Phobius"/>
    </source>
</evidence>
<keyword evidence="1" id="KW-0472">Membrane</keyword>
<sequence>MSGYAFWAGAISLFLAAVAMVVAVVAIASGNLELSVPGGTTLTSAAVQAVLVVWAITFVAAAAVFVRIAVNRLTVRRALRRQGPKGMIFITVDTVREMAGMLLREELGLHRFRVHIRPMGEGLALHVSLYLPPGEEVPALAERLQSLLAQEVSAKTGLEVPEVRMVVVGTGRPRRPR</sequence>
<evidence type="ECO:0008006" key="4">
    <source>
        <dbReference type="Google" id="ProtNLM"/>
    </source>
</evidence>
<dbReference type="AlphaFoldDB" id="A0A2X3KLL6"/>
<evidence type="ECO:0000313" key="3">
    <source>
        <dbReference type="Proteomes" id="UP000249818"/>
    </source>
</evidence>
<evidence type="ECO:0000313" key="2">
    <source>
        <dbReference type="EMBL" id="SQD93332.1"/>
    </source>
</evidence>
<keyword evidence="3" id="KW-1185">Reference proteome</keyword>
<dbReference type="Proteomes" id="UP000249818">
    <property type="component" value="Chromosome BARAN1"/>
</dbReference>
<dbReference type="EMBL" id="LS483254">
    <property type="protein sequence ID" value="SQD93332.1"/>
    <property type="molecule type" value="Genomic_DNA"/>
</dbReference>
<dbReference type="KEGG" id="bana:BARAN1_1310"/>
<reference evidence="3" key="1">
    <citation type="submission" date="2018-05" db="EMBL/GenBank/DDBJ databases">
        <authorList>
            <person name="Hao L."/>
        </authorList>
    </citation>
    <scope>NUCLEOTIDE SEQUENCE [LARGE SCALE GENOMIC DNA]</scope>
</reference>
<dbReference type="RefSeq" id="WP_122031708.1">
    <property type="nucleotide sequence ID" value="NZ_LS483254.1"/>
</dbReference>
<proteinExistence type="predicted"/>
<feature type="transmembrane region" description="Helical" evidence="1">
    <location>
        <begin position="7"/>
        <end position="29"/>
    </location>
</feature>
<organism evidence="2 3">
    <name type="scientific">Candidatus Bipolaricaulis anaerobius</name>
    <dbReference type="NCBI Taxonomy" id="2026885"/>
    <lineage>
        <taxon>Bacteria</taxon>
        <taxon>Candidatus Bipolaricaulota</taxon>
        <taxon>Candidatus Bipolaricaulia</taxon>
        <taxon>Candidatus Bipolaricaulales</taxon>
        <taxon>Candidatus Bipolaricaulaceae</taxon>
        <taxon>Candidatus Bipolaricaulis</taxon>
    </lineage>
</organism>